<evidence type="ECO:0000313" key="2">
    <source>
        <dbReference type="EMBL" id="MBY25120.1"/>
    </source>
</evidence>
<feature type="compositionally biased region" description="Polar residues" evidence="1">
    <location>
        <begin position="316"/>
        <end position="336"/>
    </location>
</feature>
<evidence type="ECO:0000256" key="1">
    <source>
        <dbReference type="SAM" id="MobiDB-lite"/>
    </source>
</evidence>
<feature type="compositionally biased region" description="Basic and acidic residues" evidence="1">
    <location>
        <begin position="121"/>
        <end position="130"/>
    </location>
</feature>
<organism evidence="2">
    <name type="scientific">Schizaphis graminum</name>
    <name type="common">Green bug aphid</name>
    <dbReference type="NCBI Taxonomy" id="13262"/>
    <lineage>
        <taxon>Eukaryota</taxon>
        <taxon>Metazoa</taxon>
        <taxon>Ecdysozoa</taxon>
        <taxon>Arthropoda</taxon>
        <taxon>Hexapoda</taxon>
        <taxon>Insecta</taxon>
        <taxon>Pterygota</taxon>
        <taxon>Neoptera</taxon>
        <taxon>Paraneoptera</taxon>
        <taxon>Hemiptera</taxon>
        <taxon>Sternorrhyncha</taxon>
        <taxon>Aphidomorpha</taxon>
        <taxon>Aphidoidea</taxon>
        <taxon>Aphididae</taxon>
        <taxon>Aphidini</taxon>
        <taxon>Schizaphis</taxon>
    </lineage>
</organism>
<feature type="region of interest" description="Disordered" evidence="1">
    <location>
        <begin position="92"/>
        <end position="130"/>
    </location>
</feature>
<feature type="region of interest" description="Disordered" evidence="1">
    <location>
        <begin position="562"/>
        <end position="594"/>
    </location>
</feature>
<protein>
    <submittedName>
        <fullName evidence="2">Uncharacterized protein</fullName>
    </submittedName>
</protein>
<dbReference type="EMBL" id="GGMR01012501">
    <property type="protein sequence ID" value="MBY25120.1"/>
    <property type="molecule type" value="Transcribed_RNA"/>
</dbReference>
<feature type="compositionally biased region" description="Low complexity" evidence="1">
    <location>
        <begin position="565"/>
        <end position="583"/>
    </location>
</feature>
<sequence length="594" mass="65466">MPSCKPPSDYLSVPDVRKKCYKIPPENELCLCEDIFQQHQAKLINCDVEDASAVESYKDPDFDSNENVCDGIVNNECCCGEGGGGDNCTEGDSLKSLSSSSSPSVISAKNERNNGATEDIAESRDKLTSEERDKVLRELEDIVTGNFLTKVRRFSQDVHSDSSAGDDHCFGGAGQLQLTSASAAARLRGKRSSSLDTDEIVNYGKVAELTRRFSRLGEIGVITPRHYRSEPDFFGESATSDRHFRHHHRENDFSLSSTSSSDADGEIGVGGVDVTSSGDDYEVVRQPIRMVFIRPMSVSDDRLNNRSGGVVLTEVTSDGETDVHQQQQRTLSNATQNRRRSFRKSVAFDSSLSSIDGSGGVDCVCSDDAAMTRYHRLKGGCQQPQTILNWKPTAAYQRAATVNYSKSSDTVSVSKFCRSHRRYSSVDVYDQVKNVVFLDVEKTEKEFRDGLLAEKNRRREAIRDYMANKELLLMKMKSASVGGVLRWNQEHQDTLLDDEEPPQSHDSDGGSSDSSSSLPPPKDGLRRVLRTGLKGRRIRRLRKLESRSSGFALADLWRVVGNKDVPAPSSSSSQHSVAGCCSSAEPPDNHNNSL</sequence>
<gene>
    <name evidence="2" type="ORF">g.68116</name>
</gene>
<feature type="region of interest" description="Disordered" evidence="1">
    <location>
        <begin position="316"/>
        <end position="338"/>
    </location>
</feature>
<dbReference type="AlphaFoldDB" id="A0A2S2P6R2"/>
<accession>A0A2S2P6R2</accession>
<proteinExistence type="predicted"/>
<reference evidence="2" key="1">
    <citation type="submission" date="2018-04" db="EMBL/GenBank/DDBJ databases">
        <title>Transcriptome of Schizaphis graminum biotype I.</title>
        <authorList>
            <person name="Scully E.D."/>
            <person name="Geib S.M."/>
            <person name="Palmer N.A."/>
            <person name="Koch K."/>
            <person name="Bradshaw J."/>
            <person name="Heng-Moss T."/>
            <person name="Sarath G."/>
        </authorList>
    </citation>
    <scope>NUCLEOTIDE SEQUENCE</scope>
</reference>
<feature type="region of interest" description="Disordered" evidence="1">
    <location>
        <begin position="250"/>
        <end position="272"/>
    </location>
</feature>
<feature type="region of interest" description="Disordered" evidence="1">
    <location>
        <begin position="496"/>
        <end position="530"/>
    </location>
</feature>
<name>A0A2S2P6R2_SCHGA</name>
<feature type="compositionally biased region" description="Low complexity" evidence="1">
    <location>
        <begin position="92"/>
        <end position="107"/>
    </location>
</feature>